<dbReference type="AlphaFoldDB" id="A0A5N5WX39"/>
<feature type="compositionally biased region" description="Basic residues" evidence="1">
    <location>
        <begin position="113"/>
        <end position="124"/>
    </location>
</feature>
<evidence type="ECO:0000256" key="1">
    <source>
        <dbReference type="SAM" id="MobiDB-lite"/>
    </source>
</evidence>
<keyword evidence="3" id="KW-1185">Reference proteome</keyword>
<dbReference type="PANTHER" id="PTHR37535:SF2">
    <property type="entry name" value="FINGER DOMAIN PROTEIN, PUTATIVE (AFU_ORTHOLOGUE AFUA_6G09300)-RELATED"/>
    <property type="match status" value="1"/>
</dbReference>
<dbReference type="PANTHER" id="PTHR37535">
    <property type="entry name" value="FLUG DOMAIN PROTEIN"/>
    <property type="match status" value="1"/>
</dbReference>
<reference evidence="2 3" key="1">
    <citation type="submission" date="2019-04" db="EMBL/GenBank/DDBJ databases">
        <title>Friends and foes A comparative genomics study of 23 Aspergillus species from section Flavi.</title>
        <authorList>
            <consortium name="DOE Joint Genome Institute"/>
            <person name="Kjaerbolling I."/>
            <person name="Vesth T."/>
            <person name="Frisvad J.C."/>
            <person name="Nybo J.L."/>
            <person name="Theobald S."/>
            <person name="Kildgaard S."/>
            <person name="Isbrandt T."/>
            <person name="Kuo A."/>
            <person name="Sato A."/>
            <person name="Lyhne E.K."/>
            <person name="Kogle M.E."/>
            <person name="Wiebenga A."/>
            <person name="Kun R.S."/>
            <person name="Lubbers R.J."/>
            <person name="Makela M.R."/>
            <person name="Barry K."/>
            <person name="Chovatia M."/>
            <person name="Clum A."/>
            <person name="Daum C."/>
            <person name="Haridas S."/>
            <person name="He G."/>
            <person name="LaButti K."/>
            <person name="Lipzen A."/>
            <person name="Mondo S."/>
            <person name="Riley R."/>
            <person name="Salamov A."/>
            <person name="Simmons B.A."/>
            <person name="Magnuson J.K."/>
            <person name="Henrissat B."/>
            <person name="Mortensen U.H."/>
            <person name="Larsen T.O."/>
            <person name="Devries R.P."/>
            <person name="Grigoriev I.V."/>
            <person name="Machida M."/>
            <person name="Baker S.E."/>
            <person name="Andersen M.R."/>
        </authorList>
    </citation>
    <scope>NUCLEOTIDE SEQUENCE [LARGE SCALE GENOMIC DNA]</scope>
    <source>
        <strain evidence="2 3">CBS 151.66</strain>
    </source>
</reference>
<dbReference type="Proteomes" id="UP000326565">
    <property type="component" value="Unassembled WGS sequence"/>
</dbReference>
<proteinExistence type="predicted"/>
<name>A0A5N5WX39_9EURO</name>
<accession>A0A5N5WX39</accession>
<organism evidence="2 3">
    <name type="scientific">Aspergillus leporis</name>
    <dbReference type="NCBI Taxonomy" id="41062"/>
    <lineage>
        <taxon>Eukaryota</taxon>
        <taxon>Fungi</taxon>
        <taxon>Dikarya</taxon>
        <taxon>Ascomycota</taxon>
        <taxon>Pezizomycotina</taxon>
        <taxon>Eurotiomycetes</taxon>
        <taxon>Eurotiomycetidae</taxon>
        <taxon>Eurotiales</taxon>
        <taxon>Aspergillaceae</taxon>
        <taxon>Aspergillus</taxon>
        <taxon>Aspergillus subgen. Circumdati</taxon>
    </lineage>
</organism>
<gene>
    <name evidence="2" type="ORF">BDV29DRAFT_157882</name>
</gene>
<protein>
    <submittedName>
        <fullName evidence="2">Uncharacterized protein</fullName>
    </submittedName>
</protein>
<feature type="region of interest" description="Disordered" evidence="1">
    <location>
        <begin position="99"/>
        <end position="139"/>
    </location>
</feature>
<feature type="compositionally biased region" description="Basic and acidic residues" evidence="1">
    <location>
        <begin position="99"/>
        <end position="112"/>
    </location>
</feature>
<dbReference type="OrthoDB" id="3544487at2759"/>
<evidence type="ECO:0000313" key="3">
    <source>
        <dbReference type="Proteomes" id="UP000326565"/>
    </source>
</evidence>
<sequence length="139" mass="16510">MLQHTDINTFVRHYSVRIHVDAQAIVRGLPAQKQLMRFACSMIRYIDPRRPYKLKDSSAINDIPRVRDLQELVQKRKKIRDDKIRSYETGQALHKAFGEQRYPKKIKDDKKPSSCHRRAHKGVKKSQDEYTRANQRYCT</sequence>
<dbReference type="InterPro" id="IPR021842">
    <property type="entry name" value="DUF3435"/>
</dbReference>
<evidence type="ECO:0000313" key="2">
    <source>
        <dbReference type="EMBL" id="KAB8073081.1"/>
    </source>
</evidence>
<dbReference type="Pfam" id="PF11917">
    <property type="entry name" value="DUF3435"/>
    <property type="match status" value="1"/>
</dbReference>
<dbReference type="EMBL" id="ML732233">
    <property type="protein sequence ID" value="KAB8073081.1"/>
    <property type="molecule type" value="Genomic_DNA"/>
</dbReference>